<evidence type="ECO:0000313" key="1">
    <source>
        <dbReference type="EMBL" id="CAJ0607427.1"/>
    </source>
</evidence>
<keyword evidence="2" id="KW-1185">Reference proteome</keyword>
<reference evidence="1" key="1">
    <citation type="submission" date="2023-07" db="EMBL/GenBank/DDBJ databases">
        <authorList>
            <consortium name="CYATHOMIX"/>
        </authorList>
    </citation>
    <scope>NUCLEOTIDE SEQUENCE</scope>
    <source>
        <strain evidence="1">N/A</strain>
    </source>
</reference>
<comment type="caution">
    <text evidence="1">The sequence shown here is derived from an EMBL/GenBank/DDBJ whole genome shotgun (WGS) entry which is preliminary data.</text>
</comment>
<proteinExistence type="predicted"/>
<dbReference type="Proteomes" id="UP001176961">
    <property type="component" value="Unassembled WGS sequence"/>
</dbReference>
<name>A0AA36HBB2_CYLNA</name>
<dbReference type="EMBL" id="CATQJL010000316">
    <property type="protein sequence ID" value="CAJ0607427.1"/>
    <property type="molecule type" value="Genomic_DNA"/>
</dbReference>
<protein>
    <submittedName>
        <fullName evidence="1">Uncharacterized protein</fullName>
    </submittedName>
</protein>
<evidence type="ECO:0000313" key="2">
    <source>
        <dbReference type="Proteomes" id="UP001176961"/>
    </source>
</evidence>
<sequence>MDLLEKTKRELPEKGNYPLTQRNELFVVADIAGADELCICCVHQGEEEEGRGEASSILGNAMEARYRRYPKQPSGRQGSASLFLSRTRFWKGRRCQARNHRVGIQGRPNTALNYGTERLVLDLYKIRRNLLIKRSHNEQLHNVVLHDMKEEVLSNIGWRVIQFHPRLVDNVWKGDHEGLCIGFGHLTVTNTCERIPLLARFSANSGIREKGKESQ</sequence>
<dbReference type="AlphaFoldDB" id="A0AA36HBB2"/>
<organism evidence="1 2">
    <name type="scientific">Cylicocyclus nassatus</name>
    <name type="common">Nematode worm</name>
    <dbReference type="NCBI Taxonomy" id="53992"/>
    <lineage>
        <taxon>Eukaryota</taxon>
        <taxon>Metazoa</taxon>
        <taxon>Ecdysozoa</taxon>
        <taxon>Nematoda</taxon>
        <taxon>Chromadorea</taxon>
        <taxon>Rhabditida</taxon>
        <taxon>Rhabditina</taxon>
        <taxon>Rhabditomorpha</taxon>
        <taxon>Strongyloidea</taxon>
        <taxon>Strongylidae</taxon>
        <taxon>Cylicocyclus</taxon>
    </lineage>
</organism>
<gene>
    <name evidence="1" type="ORF">CYNAS_LOCUS19410</name>
</gene>
<accession>A0AA36HBB2</accession>